<reference evidence="1" key="1">
    <citation type="journal article" date="2015" name="Nature">
        <title>Complex archaea that bridge the gap between prokaryotes and eukaryotes.</title>
        <authorList>
            <person name="Spang A."/>
            <person name="Saw J.H."/>
            <person name="Jorgensen S.L."/>
            <person name="Zaremba-Niedzwiedzka K."/>
            <person name="Martijn J."/>
            <person name="Lind A.E."/>
            <person name="van Eijk R."/>
            <person name="Schleper C."/>
            <person name="Guy L."/>
            <person name="Ettema T.J."/>
        </authorList>
    </citation>
    <scope>NUCLEOTIDE SEQUENCE</scope>
</reference>
<organism evidence="1">
    <name type="scientific">marine sediment metagenome</name>
    <dbReference type="NCBI Taxonomy" id="412755"/>
    <lineage>
        <taxon>unclassified sequences</taxon>
        <taxon>metagenomes</taxon>
        <taxon>ecological metagenomes</taxon>
    </lineage>
</organism>
<dbReference type="EMBL" id="LAZR01000354">
    <property type="protein sequence ID" value="KKN72798.1"/>
    <property type="molecule type" value="Genomic_DNA"/>
</dbReference>
<sequence>MPKDKSEIAKYRKELIKTLTEDLADLNKVIPQLDLQLKQNMGARTYIQLLLKKLKDEKWE</sequence>
<accession>A0A0F9W453</accession>
<name>A0A0F9W453_9ZZZZ</name>
<evidence type="ECO:0000313" key="1">
    <source>
        <dbReference type="EMBL" id="KKN72798.1"/>
    </source>
</evidence>
<gene>
    <name evidence="1" type="ORF">LCGC14_0406530</name>
</gene>
<proteinExistence type="predicted"/>
<comment type="caution">
    <text evidence="1">The sequence shown here is derived from an EMBL/GenBank/DDBJ whole genome shotgun (WGS) entry which is preliminary data.</text>
</comment>
<dbReference type="AlphaFoldDB" id="A0A0F9W453"/>
<protein>
    <submittedName>
        <fullName evidence="1">Uncharacterized protein</fullName>
    </submittedName>
</protein>